<feature type="transmembrane region" description="Helical" evidence="1">
    <location>
        <begin position="6"/>
        <end position="26"/>
    </location>
</feature>
<keyword evidence="1" id="KW-0472">Membrane</keyword>
<keyword evidence="1" id="KW-1133">Transmembrane helix</keyword>
<feature type="transmembrane region" description="Helical" evidence="1">
    <location>
        <begin position="47"/>
        <end position="66"/>
    </location>
</feature>
<name>A0A0L8IG82_OCTBM</name>
<dbReference type="AlphaFoldDB" id="A0A0L8IG82"/>
<keyword evidence="1" id="KW-0812">Transmembrane</keyword>
<evidence type="ECO:0000313" key="2">
    <source>
        <dbReference type="EMBL" id="KOG00468.1"/>
    </source>
</evidence>
<organism evidence="2">
    <name type="scientific">Octopus bimaculoides</name>
    <name type="common">California two-spotted octopus</name>
    <dbReference type="NCBI Taxonomy" id="37653"/>
    <lineage>
        <taxon>Eukaryota</taxon>
        <taxon>Metazoa</taxon>
        <taxon>Spiralia</taxon>
        <taxon>Lophotrochozoa</taxon>
        <taxon>Mollusca</taxon>
        <taxon>Cephalopoda</taxon>
        <taxon>Coleoidea</taxon>
        <taxon>Octopodiformes</taxon>
        <taxon>Octopoda</taxon>
        <taxon>Incirrata</taxon>
        <taxon>Octopodidae</taxon>
        <taxon>Octopus</taxon>
    </lineage>
</organism>
<proteinExistence type="predicted"/>
<evidence type="ECO:0000256" key="1">
    <source>
        <dbReference type="SAM" id="Phobius"/>
    </source>
</evidence>
<protein>
    <submittedName>
        <fullName evidence="2">Uncharacterized protein</fullName>
    </submittedName>
</protein>
<sequence>MPIYVIFIVIEYTVTCITYIHFCADMKLNIKKLFVIAIKNCITSSYIYYYIYNPVGIIVTVIIHSVTSLNMKPWILESSLYFTILKYSAKLYSMLVY</sequence>
<gene>
    <name evidence="2" type="ORF">OCBIM_22003102mg</name>
</gene>
<reference evidence="2" key="1">
    <citation type="submission" date="2015-07" db="EMBL/GenBank/DDBJ databases">
        <title>MeaNS - Measles Nucleotide Surveillance Program.</title>
        <authorList>
            <person name="Tran T."/>
            <person name="Druce J."/>
        </authorList>
    </citation>
    <scope>NUCLEOTIDE SEQUENCE</scope>
    <source>
        <strain evidence="2">UCB-OBI-ISO-001</strain>
        <tissue evidence="2">Gonad</tissue>
    </source>
</reference>
<dbReference type="EMBL" id="KQ415796">
    <property type="protein sequence ID" value="KOG00468.1"/>
    <property type="molecule type" value="Genomic_DNA"/>
</dbReference>
<accession>A0A0L8IG82</accession>